<dbReference type="SMART" id="SM01163">
    <property type="entry name" value="DUF1785"/>
    <property type="match status" value="1"/>
</dbReference>
<dbReference type="eggNOG" id="KOG1041">
    <property type="taxonomic scope" value="Eukaryota"/>
</dbReference>
<feature type="compositionally biased region" description="Gly residues" evidence="3">
    <location>
        <begin position="1"/>
        <end position="24"/>
    </location>
</feature>
<evidence type="ECO:0000256" key="2">
    <source>
        <dbReference type="ARBA" id="ARBA00023158"/>
    </source>
</evidence>
<dbReference type="Pfam" id="PF08699">
    <property type="entry name" value="ArgoL1"/>
    <property type="match status" value="1"/>
</dbReference>
<dbReference type="Gene3D" id="3.40.50.2300">
    <property type="match status" value="1"/>
</dbReference>
<comment type="similarity">
    <text evidence="1">Belongs to the argonaute family. Ago subfamily.</text>
</comment>
<accession>A0A0E0D7Z3</accession>
<dbReference type="GO" id="GO:0003723">
    <property type="term" value="F:RNA binding"/>
    <property type="evidence" value="ECO:0007669"/>
    <property type="project" value="InterPro"/>
</dbReference>
<dbReference type="Gene3D" id="3.30.420.10">
    <property type="entry name" value="Ribonuclease H-like superfamily/Ribonuclease H"/>
    <property type="match status" value="1"/>
</dbReference>
<dbReference type="InterPro" id="IPR029071">
    <property type="entry name" value="Ubiquitin-like_domsf"/>
</dbReference>
<dbReference type="SUPFAM" id="SSF53098">
    <property type="entry name" value="Ribonuclease H-like"/>
    <property type="match status" value="1"/>
</dbReference>
<feature type="region of interest" description="Disordered" evidence="3">
    <location>
        <begin position="1"/>
        <end position="58"/>
    </location>
</feature>
<dbReference type="Pfam" id="PF16486">
    <property type="entry name" value="ArgoN"/>
    <property type="match status" value="1"/>
</dbReference>
<dbReference type="SUPFAM" id="SSF54236">
    <property type="entry name" value="Ubiquitin-like"/>
    <property type="match status" value="1"/>
</dbReference>
<dbReference type="HOGENOM" id="CLU_004544_5_0_1"/>
<dbReference type="InterPro" id="IPR032473">
    <property type="entry name" value="Argonaute_Mid_dom"/>
</dbReference>
<dbReference type="Pfam" id="PF16487">
    <property type="entry name" value="ArgoMid"/>
    <property type="match status" value="1"/>
</dbReference>
<dbReference type="InterPro" id="IPR003165">
    <property type="entry name" value="Piwi"/>
</dbReference>
<dbReference type="GO" id="GO:0031047">
    <property type="term" value="P:regulatory ncRNA-mediated gene silencing"/>
    <property type="evidence" value="ECO:0007669"/>
    <property type="project" value="UniProtKB-KW"/>
</dbReference>
<dbReference type="PROSITE" id="PS50822">
    <property type="entry name" value="PIWI"/>
    <property type="match status" value="1"/>
</dbReference>
<dbReference type="InterPro" id="IPR032474">
    <property type="entry name" value="Argonaute_N"/>
</dbReference>
<evidence type="ECO:0000259" key="4">
    <source>
        <dbReference type="PROSITE" id="PS50821"/>
    </source>
</evidence>
<dbReference type="SUPFAM" id="SSF101690">
    <property type="entry name" value="PAZ domain"/>
    <property type="match status" value="1"/>
</dbReference>
<dbReference type="CDD" id="cd04657">
    <property type="entry name" value="Piwi_ago-like"/>
    <property type="match status" value="1"/>
</dbReference>
<dbReference type="SMART" id="SM00950">
    <property type="entry name" value="Piwi"/>
    <property type="match status" value="1"/>
</dbReference>
<dbReference type="PANTHER" id="PTHR22891">
    <property type="entry name" value="EUKARYOTIC TRANSLATION INITIATION FACTOR 2C"/>
    <property type="match status" value="1"/>
</dbReference>
<dbReference type="InterPro" id="IPR036397">
    <property type="entry name" value="RNaseH_sf"/>
</dbReference>
<dbReference type="SMART" id="SM00949">
    <property type="entry name" value="PAZ"/>
    <property type="match status" value="1"/>
</dbReference>
<keyword evidence="7" id="KW-1185">Reference proteome</keyword>
<dbReference type="InterPro" id="IPR014811">
    <property type="entry name" value="ArgoL1"/>
</dbReference>
<feature type="compositionally biased region" description="Pro residues" evidence="3">
    <location>
        <begin position="40"/>
        <end position="52"/>
    </location>
</feature>
<evidence type="ECO:0008006" key="8">
    <source>
        <dbReference type="Google" id="ProtNLM"/>
    </source>
</evidence>
<dbReference type="Gene3D" id="2.170.260.10">
    <property type="entry name" value="paz domain"/>
    <property type="match status" value="1"/>
</dbReference>
<evidence type="ECO:0000256" key="1">
    <source>
        <dbReference type="ARBA" id="ARBA00008201"/>
    </source>
</evidence>
<protein>
    <recommendedName>
        <fullName evidence="8">Piwi domain-containing protein</fullName>
    </recommendedName>
</protein>
<dbReference type="FunFam" id="3.30.420.10:FF:000013">
    <property type="entry name" value="protein argonaute 10-like"/>
    <property type="match status" value="1"/>
</dbReference>
<dbReference type="PROSITE" id="PS50821">
    <property type="entry name" value="PAZ"/>
    <property type="match status" value="1"/>
</dbReference>
<reference evidence="6" key="1">
    <citation type="submission" date="2015-04" db="UniProtKB">
        <authorList>
            <consortium name="EnsemblPlants"/>
        </authorList>
    </citation>
    <scope>IDENTIFICATION</scope>
</reference>
<evidence type="ECO:0000313" key="7">
    <source>
        <dbReference type="Proteomes" id="UP000008021"/>
    </source>
</evidence>
<dbReference type="InterPro" id="IPR012337">
    <property type="entry name" value="RNaseH-like_sf"/>
</dbReference>
<dbReference type="InterPro" id="IPR036085">
    <property type="entry name" value="PAZ_dom_sf"/>
</dbReference>
<name>A0A0E0D7Z3_9ORYZ</name>
<dbReference type="EnsemblPlants" id="OMERI03G34030.1">
    <property type="protein sequence ID" value="OMERI03G34030.1"/>
    <property type="gene ID" value="OMERI03G34030"/>
</dbReference>
<dbReference type="InterPro" id="IPR003100">
    <property type="entry name" value="PAZ_dom"/>
</dbReference>
<dbReference type="InterPro" id="IPR045246">
    <property type="entry name" value="Piwi_ago-like"/>
</dbReference>
<dbReference type="Pfam" id="PF02171">
    <property type="entry name" value="Piwi"/>
    <property type="match status" value="1"/>
</dbReference>
<dbReference type="FunFam" id="3.40.50.2300:FF:000110">
    <property type="entry name" value="Argonaute 10"/>
    <property type="match status" value="1"/>
</dbReference>
<dbReference type="STRING" id="40149.A0A0E0D7Z3"/>
<evidence type="ECO:0000259" key="5">
    <source>
        <dbReference type="PROSITE" id="PS50822"/>
    </source>
</evidence>
<feature type="compositionally biased region" description="Low complexity" evidence="3">
    <location>
        <begin position="30"/>
        <end position="39"/>
    </location>
</feature>
<dbReference type="Gramene" id="OMERI03G34030.1">
    <property type="protein sequence ID" value="OMERI03G34030.1"/>
    <property type="gene ID" value="OMERI03G34030"/>
</dbReference>
<evidence type="ECO:0000256" key="3">
    <source>
        <dbReference type="SAM" id="MobiDB-lite"/>
    </source>
</evidence>
<evidence type="ECO:0000313" key="6">
    <source>
        <dbReference type="EnsemblPlants" id="OMERI03G34030.1"/>
    </source>
</evidence>
<sequence>MAAYRDGGGGRGDPGGGGGGGGAGAPPHRPAAGSVWPLPGMTPRPPGPPPKYQQPGHQPAVVYRAPSVKEVEQKLFVSETALAPPAAAASASAGEAPVSKKGLAHPARRPGFGAAGNEVMIRANRFLVNVADNNLFHYDFCMERGFQSHPVRGCLVGASRFLSCIKFLVSINPESKSRATNREVLNELIKLHGKTSLGGKLPAYDGRKSLYTAGSLPFESEDFVVKLIDPEKKDKERAEREYKITIRIAGRTDFYHLQQFLLGRQRDMPQETIQVIDVVLSYVTVSRSFFSTQFGHRGDIGEGLECWRGYYQSLRPTQMGLSLNIDISATSFFKPVTVIQFVEEFLNIRDTSRPLSDRDRVKIKKALRGVRIETNHQEDQIRRYKITGIAPIPMSQLMYLSFLCFCYNYLFVYMLFPVDDNGTRKTVVQYFWDRYNYRLKYASWPCLQSGSDSRPVYLPMEVCKIVEGQRYSKKLNNKQVTNILRATCQRPQQREQSIHEMVLHNKYTDDRFAQEFGIKLKYHDSGREKTCAPSVGQWNMINKKMINGGTVDNWTCLSFSRMRPEEVQRFCGDLIQMCNATGMSFNPRPVVDVRSSNPNNIENALRDVHSRTSELLAREGKGGLQLLIVILPEVSGSYGKIKRVCETDLGIVSQCCLPRHASRPNKQYLENVALKINVKVGGCNTVLERAFIRNGIPFVSEVPTIIFGADVTHSPPGEDSASSIAAVVASMDWPEITKYRGLVSAQSHRQEIIEDLFSVGKDPVKVVNGGMIREFLIAFRKKTGRRPERIIFYRDGVSEGQFSRVLLHEMDAIRKACASLEEGYLPPVTFVVVQKRHHTRLFPEVHGRRDMTDKSGNILPGTVEDRQICHPTEFYFYLCSHAGIQGTSRPTHYHVLYDENHFTADELQTLTNNLCYIYARCTHAVSVVPPAYYSHLAASHAHCCIKGHSSVKRVTNQGTKFHASQILVKVLDFQTVPLTMKLKSSAEDIVALALSKHRVSLHDVYVYHGRRVIAKSLTLESLKADRDSTFLIMPRMRGGCNDTIGGFKCIPLEQHIRSLGDSLFEIIWIPPDLRVSGFCSYLIILGKPARKIICQLLKLLEIIHAANRFASRFTIADLVFLPDLGCIAFKKGVKIRWNLRREEYKLNMGDVASIISCWFRFNRRKLEVLEAGIHELRPGQGDSLMFVDILVKDLRSPAHETGLSANYRGFYKSCSALRSCSAHMNLFTSLDIHKDFMVGSADWGNFVKALGDIKLPGWYLTAMRSPEMRRVLFFEFNDPHTGELRGKRYRALSVFSWLEFARIFIKRMKKGLCTDKQATALLCVIFSNIVPVVEKKLTYSYRPPAKEKSNESFTVEEILDPS</sequence>
<feature type="domain" description="PAZ" evidence="4">
    <location>
        <begin position="337"/>
        <end position="467"/>
    </location>
</feature>
<organism evidence="6">
    <name type="scientific">Oryza meridionalis</name>
    <dbReference type="NCBI Taxonomy" id="40149"/>
    <lineage>
        <taxon>Eukaryota</taxon>
        <taxon>Viridiplantae</taxon>
        <taxon>Streptophyta</taxon>
        <taxon>Embryophyta</taxon>
        <taxon>Tracheophyta</taxon>
        <taxon>Spermatophyta</taxon>
        <taxon>Magnoliopsida</taxon>
        <taxon>Liliopsida</taxon>
        <taxon>Poales</taxon>
        <taxon>Poaceae</taxon>
        <taxon>BOP clade</taxon>
        <taxon>Oryzoideae</taxon>
        <taxon>Oryzeae</taxon>
        <taxon>Oryzinae</taxon>
        <taxon>Oryza</taxon>
    </lineage>
</organism>
<proteinExistence type="inferred from homology"/>
<dbReference type="Proteomes" id="UP000008021">
    <property type="component" value="Chromosome 3"/>
</dbReference>
<keyword evidence="2" id="KW-0943">RNA-mediated gene silencing</keyword>
<dbReference type="Pfam" id="PF02170">
    <property type="entry name" value="PAZ"/>
    <property type="match status" value="1"/>
</dbReference>
<reference evidence="6" key="2">
    <citation type="submission" date="2018-05" db="EMBL/GenBank/DDBJ databases">
        <title>OmerRS3 (Oryza meridionalis Reference Sequence Version 3).</title>
        <authorList>
            <person name="Zhang J."/>
            <person name="Kudrna D."/>
            <person name="Lee S."/>
            <person name="Talag J."/>
            <person name="Welchert J."/>
            <person name="Wing R.A."/>
        </authorList>
    </citation>
    <scope>NUCLEOTIDE SEQUENCE [LARGE SCALE GENOMIC DNA]</scope>
    <source>
        <strain evidence="6">cv. OR44</strain>
    </source>
</reference>
<feature type="domain" description="Piwi" evidence="5">
    <location>
        <begin position="626"/>
        <end position="946"/>
    </location>
</feature>
<dbReference type="CDD" id="cd02846">
    <property type="entry name" value="PAZ_argonaute_like"/>
    <property type="match status" value="1"/>
</dbReference>